<dbReference type="RefSeq" id="WP_261616095.1">
    <property type="nucleotide sequence ID" value="NZ_JALIDZ010000005.1"/>
</dbReference>
<name>A0AAW5QX53_9HYPH</name>
<reference evidence="1 2" key="1">
    <citation type="submission" date="2022-04" db="EMBL/GenBank/DDBJ databases">
        <authorList>
            <person name="Ye Y.-Q."/>
            <person name="Du Z.-J."/>
        </authorList>
    </citation>
    <scope>NUCLEOTIDE SEQUENCE [LARGE SCALE GENOMIC DNA]</scope>
    <source>
        <strain evidence="1 2">A6E488</strain>
    </source>
</reference>
<accession>A0AAW5QX53</accession>
<dbReference type="SUPFAM" id="SSF52096">
    <property type="entry name" value="ClpP/crotonase"/>
    <property type="match status" value="1"/>
</dbReference>
<dbReference type="Gene3D" id="3.90.226.10">
    <property type="entry name" value="2-enoyl-CoA Hydratase, Chain A, domain 1"/>
    <property type="match status" value="1"/>
</dbReference>
<dbReference type="InterPro" id="IPR029045">
    <property type="entry name" value="ClpP/crotonase-like_dom_sf"/>
</dbReference>
<dbReference type="AlphaFoldDB" id="A0AAW5QX53"/>
<organism evidence="1 2">
    <name type="scientific">Microbaculum marinisediminis</name>
    <dbReference type="NCBI Taxonomy" id="2931392"/>
    <lineage>
        <taxon>Bacteria</taxon>
        <taxon>Pseudomonadati</taxon>
        <taxon>Pseudomonadota</taxon>
        <taxon>Alphaproteobacteria</taxon>
        <taxon>Hyphomicrobiales</taxon>
        <taxon>Tepidamorphaceae</taxon>
        <taxon>Microbaculum</taxon>
    </lineage>
</organism>
<evidence type="ECO:0008006" key="3">
    <source>
        <dbReference type="Google" id="ProtNLM"/>
    </source>
</evidence>
<proteinExistence type="predicted"/>
<dbReference type="Proteomes" id="UP001320898">
    <property type="component" value="Unassembled WGS sequence"/>
</dbReference>
<evidence type="ECO:0000313" key="2">
    <source>
        <dbReference type="Proteomes" id="UP001320898"/>
    </source>
</evidence>
<comment type="caution">
    <text evidence="1">The sequence shown here is derived from an EMBL/GenBank/DDBJ whole genome shotgun (WGS) entry which is preliminary data.</text>
</comment>
<gene>
    <name evidence="1" type="ORF">MUB46_11645</name>
</gene>
<sequence length="267" mass="28776">MSENAHIREPEGRIRRWLNSRPDEHVLLWSFRGLLVATFVVLGLDLADLQKQIPADTDPVFPGLMAPDDVPYLPSIREGRTGPVVTDPETAATLRNPATFELVDGGKLLFDGAIEPGSARRFAEEIEKRGGYIDTVVLNSPGGSVADALVIATLIREAGFNTEIGPGSYCASSCPLVFAGGRERVAAPTASIGVHRVFAADEAAGTPASGMDNAQAVSAECQRFLMEMGVDPRVWIHAMETPKDELFYFTPDELIDLKLATRIAKTG</sequence>
<protein>
    <recommendedName>
        <fullName evidence="3">ATP-dependent Clp protease proteolytic subunit</fullName>
    </recommendedName>
</protein>
<evidence type="ECO:0000313" key="1">
    <source>
        <dbReference type="EMBL" id="MCT8972512.1"/>
    </source>
</evidence>
<keyword evidence="2" id="KW-1185">Reference proteome</keyword>
<dbReference type="EMBL" id="JALIDZ010000005">
    <property type="protein sequence ID" value="MCT8972512.1"/>
    <property type="molecule type" value="Genomic_DNA"/>
</dbReference>